<gene>
    <name evidence="3" type="ORF">GMORB2_3605</name>
</gene>
<dbReference type="PANTHER" id="PTHR31151:SF0">
    <property type="entry name" value="PROLINE-TRNA LIGASE (DUF1680)"/>
    <property type="match status" value="1"/>
</dbReference>
<comment type="caution">
    <text evidence="3">The sequence shown here is derived from an EMBL/GenBank/DDBJ whole genome shotgun (WGS) entry which is preliminary data.</text>
</comment>
<proteinExistence type="predicted"/>
<accession>A0A9P4YQF5</accession>
<organism evidence="3 4">
    <name type="scientific">Geosmithia morbida</name>
    <dbReference type="NCBI Taxonomy" id="1094350"/>
    <lineage>
        <taxon>Eukaryota</taxon>
        <taxon>Fungi</taxon>
        <taxon>Dikarya</taxon>
        <taxon>Ascomycota</taxon>
        <taxon>Pezizomycotina</taxon>
        <taxon>Sordariomycetes</taxon>
        <taxon>Hypocreomycetidae</taxon>
        <taxon>Hypocreales</taxon>
        <taxon>Bionectriaceae</taxon>
        <taxon>Geosmithia</taxon>
    </lineage>
</organism>
<name>A0A9P4YQF5_9HYPO</name>
<dbReference type="GO" id="GO:0005975">
    <property type="term" value="P:carbohydrate metabolic process"/>
    <property type="evidence" value="ECO:0007669"/>
    <property type="project" value="InterPro"/>
</dbReference>
<dbReference type="AlphaFoldDB" id="A0A9P4YQF5"/>
<feature type="domain" description="Non-reducing end beta-L-arabinofuranosidase-like GH127 middle" evidence="2">
    <location>
        <begin position="433"/>
        <end position="526"/>
    </location>
</feature>
<dbReference type="EMBL" id="JAANYQ010000020">
    <property type="protein sequence ID" value="KAF4119917.1"/>
    <property type="molecule type" value="Genomic_DNA"/>
</dbReference>
<feature type="domain" description="Non-reducing end beta-L-arabinofuranosidase-like GH127 catalytic" evidence="1">
    <location>
        <begin position="30"/>
        <end position="420"/>
    </location>
</feature>
<evidence type="ECO:0000259" key="1">
    <source>
        <dbReference type="Pfam" id="PF07944"/>
    </source>
</evidence>
<dbReference type="GeneID" id="55969833"/>
<reference evidence="3" key="1">
    <citation type="submission" date="2020-03" db="EMBL/GenBank/DDBJ databases">
        <title>Site-based positive gene gene selection in Geosmithia morbida across the United States reveals a broad range of putative effectors and factors for local host and environmental adapation.</title>
        <authorList>
            <person name="Onufrak A."/>
            <person name="Murdoch R.W."/>
            <person name="Gazis R."/>
            <person name="Huff M."/>
            <person name="Staton M."/>
            <person name="Klingeman W."/>
            <person name="Hadziabdic D."/>
        </authorList>
    </citation>
    <scope>NUCLEOTIDE SEQUENCE</scope>
    <source>
        <strain evidence="3">1262</strain>
    </source>
</reference>
<evidence type="ECO:0000313" key="4">
    <source>
        <dbReference type="Proteomes" id="UP000749293"/>
    </source>
</evidence>
<dbReference type="Pfam" id="PF20736">
    <property type="entry name" value="Glyco_hydro127M"/>
    <property type="match status" value="1"/>
</dbReference>
<keyword evidence="4" id="KW-1185">Reference proteome</keyword>
<dbReference type="SUPFAM" id="SSF48208">
    <property type="entry name" value="Six-hairpin glycosidases"/>
    <property type="match status" value="1"/>
</dbReference>
<dbReference type="RefSeq" id="XP_035318569.1">
    <property type="nucleotide sequence ID" value="XM_035465581.1"/>
</dbReference>
<dbReference type="PANTHER" id="PTHR31151">
    <property type="entry name" value="PROLINE-TRNA LIGASE (DUF1680)"/>
    <property type="match status" value="1"/>
</dbReference>
<dbReference type="Pfam" id="PF07944">
    <property type="entry name" value="Beta-AFase-like_GH127_cat"/>
    <property type="match status" value="1"/>
</dbReference>
<dbReference type="InterPro" id="IPR012878">
    <property type="entry name" value="Beta-AFase-like_GH127_cat"/>
</dbReference>
<dbReference type="InterPro" id="IPR008928">
    <property type="entry name" value="6-hairpin_glycosidase_sf"/>
</dbReference>
<dbReference type="Proteomes" id="UP000749293">
    <property type="component" value="Unassembled WGS sequence"/>
</dbReference>
<evidence type="ECO:0000259" key="2">
    <source>
        <dbReference type="Pfam" id="PF20736"/>
    </source>
</evidence>
<evidence type="ECO:0000313" key="3">
    <source>
        <dbReference type="EMBL" id="KAF4119917.1"/>
    </source>
</evidence>
<dbReference type="InterPro" id="IPR049046">
    <property type="entry name" value="Beta-AFase-like_GH127_middle"/>
</dbReference>
<dbReference type="OrthoDB" id="5358475at2759"/>
<sequence>MHVVSSMTMLGLATPVLTQSAEPFNLSRLTLHPSRWQDNQDRTLSYLHYVDLDRLLYNFRSNHGLSTAGAAVNGGWDAPDFPFRSHTQGHFLSAWAQCYASLSDDECRSRAVSFVSELAKCQANNDAVGFSEGYLSGFPESDFAKLENGTLDNGNVPYYCIHKTMAGLLDVWQHIGDETARVVLLGMAGWVDTRTAALPEAVMQTVVLETEFGGMNDIMALLYTATGDERWLDVGARFDHAAVMDPIAAGTDDLDGLHANTQAQKLVGAMNEFFATGTQRYLTIARNAWDIITGAHTYAIGGNSQAEHFHAANAIASYLDNDTAETCNTYNMLKLTRELWRNAPNDSTTAYFDFYEGALLNHLLGVQDPSSAHGHVTYFTSLNPGALRGLGPAWGGGTYSTDYDTFWCCQSTSLETFTKLVDSVYWHAGDDDLYVNLFIPSSVEWTVKGVTVTQDTDIPVGDTTSISVGGSGSFTMHIRIPGWAETNASVTVNGEDYGSTTAVAGSYFVLERDWSDGDTVSVRLPMKLRTIPANDDEGVAALAWGPTVLAGNYTGQELKDLPTIDVDSVERTGGDDGGLVFEGTAGGESVQLLPFYDAQGWEYTVYWKLA</sequence>
<protein>
    <submittedName>
        <fullName evidence="3">Uncharacterized conserved protein, DUF1680 family</fullName>
    </submittedName>
</protein>